<reference evidence="4" key="1">
    <citation type="journal article" date="2019" name="Int. J. Syst. Evol. Microbiol.">
        <title>The Global Catalogue of Microorganisms (GCM) 10K type strain sequencing project: providing services to taxonomists for standard genome sequencing and annotation.</title>
        <authorList>
            <consortium name="The Broad Institute Genomics Platform"/>
            <consortium name="The Broad Institute Genome Sequencing Center for Infectious Disease"/>
            <person name="Wu L."/>
            <person name="Ma J."/>
        </authorList>
    </citation>
    <scope>NUCLEOTIDE SEQUENCE [LARGE SCALE GENOMIC DNA]</scope>
    <source>
        <strain evidence="4">JCM 3106</strain>
    </source>
</reference>
<gene>
    <name evidence="3" type="ORF">GCM10017559_72180</name>
</gene>
<dbReference type="PANTHER" id="PTHR37031">
    <property type="entry name" value="METALLOPHOSPHATASE BINDING DOMAIN PROTEIN"/>
    <property type="match status" value="1"/>
</dbReference>
<feature type="domain" description="DUF7800" evidence="2">
    <location>
        <begin position="4"/>
        <end position="81"/>
    </location>
</feature>
<dbReference type="Pfam" id="PF25077">
    <property type="entry name" value="DUF7800"/>
    <property type="match status" value="1"/>
</dbReference>
<comment type="caution">
    <text evidence="3">The sequence shown here is derived from an EMBL/GenBank/DDBJ whole genome shotgun (WGS) entry which is preliminary data.</text>
</comment>
<protein>
    <submittedName>
        <fullName evidence="3">Alkaline phosphatase D family protein</fullName>
    </submittedName>
</protein>
<evidence type="ECO:0000313" key="4">
    <source>
        <dbReference type="Proteomes" id="UP001499930"/>
    </source>
</evidence>
<dbReference type="InterPro" id="IPR029052">
    <property type="entry name" value="Metallo-depent_PP-like"/>
</dbReference>
<evidence type="ECO:0000259" key="1">
    <source>
        <dbReference type="Pfam" id="PF09423"/>
    </source>
</evidence>
<dbReference type="PANTHER" id="PTHR37031:SF2">
    <property type="entry name" value="PHOD-LIKE PHOSPHATASE METALLOPHOSPHATASE DOMAIN-CONTAINING PROTEIN"/>
    <property type="match status" value="1"/>
</dbReference>
<keyword evidence="4" id="KW-1185">Reference proteome</keyword>
<proteinExistence type="predicted"/>
<feature type="domain" description="PhoD-like phosphatase metallophosphatase" evidence="1">
    <location>
        <begin position="127"/>
        <end position="423"/>
    </location>
</feature>
<dbReference type="InterPro" id="IPR018946">
    <property type="entry name" value="PhoD-like_MPP"/>
</dbReference>
<evidence type="ECO:0000313" key="3">
    <source>
        <dbReference type="EMBL" id="GAA3034252.1"/>
    </source>
</evidence>
<sequence>MNVPELVVGPMLRYVDEVSASVWMETSEPCEVTVEVAGVRSEARTFTVHGHHYAIVDVRDGGTYEVRLDGTTVWPLPDHPPSRIRLLGPDGPQKVMFSSCRTSVPHDTLHTISHGVDVLRAYGCTLMEAPEERWPDMVLLLGDQVYADEPSSEMLEFIANRRDSDPKKEIADFEEYAELYRIAWTDPEIRWILSTVPTAMIFDDHDLRDDFNTSISWRTAMEKVSWWRHRVISGLGAYWVYQHLGNMSPQDRAVDEVLNKVCAAEGDGAEILDAFAEHAYDVPADSRWSYARDLGATRLIMLDSRCSRQLDPGDRRMLDPVEWEWLTEQLQREGAERFVIGSSVPFLLPAGIHHIQNWNEALAQGAWGKGVARVSEMLRQAVDLEHWAAFRRSFEDLSRLLAGLGKPVIVLSGDVHYSYVAKARELPIHQLVCSPIRNPLSRTLRLANIFAQFGIASLVGRLLSRTVKIPRPPFKWRITNGPWFSNAVAVLRLDTSPVSVRWDTATGTEITEITTVELEDTPARPARPREAGRVAS</sequence>
<organism evidence="3 4">
    <name type="scientific">Streptosporangium longisporum</name>
    <dbReference type="NCBI Taxonomy" id="46187"/>
    <lineage>
        <taxon>Bacteria</taxon>
        <taxon>Bacillati</taxon>
        <taxon>Actinomycetota</taxon>
        <taxon>Actinomycetes</taxon>
        <taxon>Streptosporangiales</taxon>
        <taxon>Streptosporangiaceae</taxon>
        <taxon>Streptosporangium</taxon>
    </lineage>
</organism>
<dbReference type="SUPFAM" id="SSF56300">
    <property type="entry name" value="Metallo-dependent phosphatases"/>
    <property type="match status" value="1"/>
</dbReference>
<dbReference type="Proteomes" id="UP001499930">
    <property type="component" value="Unassembled WGS sequence"/>
</dbReference>
<dbReference type="Gene3D" id="3.60.21.70">
    <property type="entry name" value="PhoD-like phosphatase"/>
    <property type="match status" value="1"/>
</dbReference>
<evidence type="ECO:0000259" key="2">
    <source>
        <dbReference type="Pfam" id="PF25077"/>
    </source>
</evidence>
<dbReference type="InterPro" id="IPR056702">
    <property type="entry name" value="DUF7800"/>
</dbReference>
<name>A0ABP6L6U8_9ACTN</name>
<dbReference type="InterPro" id="IPR038607">
    <property type="entry name" value="PhoD-like_sf"/>
</dbReference>
<accession>A0ABP6L6U8</accession>
<dbReference type="Pfam" id="PF09423">
    <property type="entry name" value="PhoD"/>
    <property type="match status" value="1"/>
</dbReference>
<dbReference type="EMBL" id="BAAAWD010000022">
    <property type="protein sequence ID" value="GAA3034252.1"/>
    <property type="molecule type" value="Genomic_DNA"/>
</dbReference>
<dbReference type="CDD" id="cd07389">
    <property type="entry name" value="MPP_PhoD"/>
    <property type="match status" value="1"/>
</dbReference>